<reference evidence="1" key="1">
    <citation type="submission" date="2021-02" db="EMBL/GenBank/DDBJ databases">
        <authorList>
            <person name="Dougan E. K."/>
            <person name="Rhodes N."/>
            <person name="Thang M."/>
            <person name="Chan C."/>
        </authorList>
    </citation>
    <scope>NUCLEOTIDE SEQUENCE</scope>
</reference>
<name>A0A812KC79_9DINO</name>
<organism evidence="1 2">
    <name type="scientific">Symbiodinium natans</name>
    <dbReference type="NCBI Taxonomy" id="878477"/>
    <lineage>
        <taxon>Eukaryota</taxon>
        <taxon>Sar</taxon>
        <taxon>Alveolata</taxon>
        <taxon>Dinophyceae</taxon>
        <taxon>Suessiales</taxon>
        <taxon>Symbiodiniaceae</taxon>
        <taxon>Symbiodinium</taxon>
    </lineage>
</organism>
<protein>
    <submittedName>
        <fullName evidence="1">Uncharacterized protein</fullName>
    </submittedName>
</protein>
<sequence>MASVESLCGKRRSVAGEGMVVEGNCCRTAAGSEVRFYADSRVRQRWRRARRRDCATRHGTSKPSAQHPCVQWGHGRLCKGRRHGLSAEVVQEDAGRRRHARRGIFQDRHISMCSSWQPCCGGRVALHDERIFPPHGQDILQLHYWGLCLKGPGIKGRGVALSNDHLRDSAWRSRLQSRGVRVGWSWFSQAGRSLDLESHGVT</sequence>
<evidence type="ECO:0000313" key="1">
    <source>
        <dbReference type="EMBL" id="CAE7220809.1"/>
    </source>
</evidence>
<gene>
    <name evidence="1" type="ORF">SNAT2548_LOCUS8090</name>
</gene>
<dbReference type="Proteomes" id="UP000604046">
    <property type="component" value="Unassembled WGS sequence"/>
</dbReference>
<keyword evidence="2" id="KW-1185">Reference proteome</keyword>
<proteinExistence type="predicted"/>
<accession>A0A812KC79</accession>
<dbReference type="EMBL" id="CAJNDS010000587">
    <property type="protein sequence ID" value="CAE7220809.1"/>
    <property type="molecule type" value="Genomic_DNA"/>
</dbReference>
<evidence type="ECO:0000313" key="2">
    <source>
        <dbReference type="Proteomes" id="UP000604046"/>
    </source>
</evidence>
<dbReference type="AlphaFoldDB" id="A0A812KC79"/>
<comment type="caution">
    <text evidence="1">The sequence shown here is derived from an EMBL/GenBank/DDBJ whole genome shotgun (WGS) entry which is preliminary data.</text>
</comment>